<dbReference type="Pfam" id="PF20478">
    <property type="entry name" value="P2RX7_C"/>
    <property type="match status" value="1"/>
</dbReference>
<dbReference type="EMBL" id="JAZGQO010000008">
    <property type="protein sequence ID" value="KAK6180296.1"/>
    <property type="molecule type" value="Genomic_DNA"/>
</dbReference>
<reference evidence="2 3" key="1">
    <citation type="submission" date="2024-01" db="EMBL/GenBank/DDBJ databases">
        <title>The genome of the rayed Mediterranean limpet Patella caerulea (Linnaeus, 1758).</title>
        <authorList>
            <person name="Anh-Thu Weber A."/>
            <person name="Halstead-Nussloch G."/>
        </authorList>
    </citation>
    <scope>NUCLEOTIDE SEQUENCE [LARGE SCALE GENOMIC DNA]</scope>
    <source>
        <strain evidence="2">AATW-2023a</strain>
        <tissue evidence="2">Whole specimen</tissue>
    </source>
</reference>
<keyword evidence="3" id="KW-1185">Reference proteome</keyword>
<dbReference type="PANTHER" id="PTHR36981">
    <property type="entry name" value="ZGC:195170"/>
    <property type="match status" value="1"/>
</dbReference>
<dbReference type="AlphaFoldDB" id="A0AAN8PVZ7"/>
<evidence type="ECO:0000313" key="2">
    <source>
        <dbReference type="EMBL" id="KAK6180296.1"/>
    </source>
</evidence>
<evidence type="ECO:0000313" key="3">
    <source>
        <dbReference type="Proteomes" id="UP001347796"/>
    </source>
</evidence>
<comment type="caution">
    <text evidence="2">The sequence shown here is derived from an EMBL/GenBank/DDBJ whole genome shotgun (WGS) entry which is preliminary data.</text>
</comment>
<name>A0AAN8PVZ7_PATCE</name>
<evidence type="ECO:0000259" key="1">
    <source>
        <dbReference type="Pfam" id="PF20478"/>
    </source>
</evidence>
<proteinExistence type="predicted"/>
<gene>
    <name evidence="2" type="ORF">SNE40_012480</name>
</gene>
<organism evidence="2 3">
    <name type="scientific">Patella caerulea</name>
    <name type="common">Rayed Mediterranean limpet</name>
    <dbReference type="NCBI Taxonomy" id="87958"/>
    <lineage>
        <taxon>Eukaryota</taxon>
        <taxon>Metazoa</taxon>
        <taxon>Spiralia</taxon>
        <taxon>Lophotrochozoa</taxon>
        <taxon>Mollusca</taxon>
        <taxon>Gastropoda</taxon>
        <taxon>Patellogastropoda</taxon>
        <taxon>Patelloidea</taxon>
        <taxon>Patellidae</taxon>
        <taxon>Patella</taxon>
    </lineage>
</organism>
<accession>A0AAN8PVZ7</accession>
<feature type="domain" description="P2X purinoreceptor 7 intracellular" evidence="1">
    <location>
        <begin position="49"/>
        <end position="185"/>
    </location>
</feature>
<protein>
    <recommendedName>
        <fullName evidence="1">P2X purinoreceptor 7 intracellular domain-containing protein</fullName>
    </recommendedName>
</protein>
<dbReference type="Proteomes" id="UP001347796">
    <property type="component" value="Unassembled WGS sequence"/>
</dbReference>
<sequence length="188" mass="21223">MTSLANKGQLTPALFVMAVRNSAVIAPYQFEPEYFPGEMRTDSDTDTSEDEAIDNNTRVGNTDWCLCTKCSSMPLSDECVCCKETNAVSHRLAHTTLCVIENEDFRTVCLNAEVLRVSAIARADMRGDNVQPISNDVLRHQAYRQFTYWIHQRLGRHIRKVIPSCVVAKIRTVFPSSTGHYTGFKWAE</sequence>
<dbReference type="PANTHER" id="PTHR36981:SF1">
    <property type="entry name" value="P2X PURINORECEPTOR 7 INTRACELLULAR DOMAIN-CONTAINING PROTEIN"/>
    <property type="match status" value="1"/>
</dbReference>
<dbReference type="InterPro" id="IPR046815">
    <property type="entry name" value="P2RX7_C"/>
</dbReference>